<reference evidence="2" key="2">
    <citation type="submission" date="2023-01" db="EMBL/GenBank/DDBJ databases">
        <title>Draft genome sequence of Algimonas porphyrae strain NBRC 108216.</title>
        <authorList>
            <person name="Sun Q."/>
            <person name="Mori K."/>
        </authorList>
    </citation>
    <scope>NUCLEOTIDE SEQUENCE</scope>
    <source>
        <strain evidence="2">NBRC 108216</strain>
    </source>
</reference>
<reference evidence="2" key="1">
    <citation type="journal article" date="2014" name="Int. J. Syst. Evol. Microbiol.">
        <title>Complete genome of a new Firmicutes species belonging to the dominant human colonic microbiota ('Ruminococcus bicirculans') reveals two chromosomes and a selective capacity to utilize plant glucans.</title>
        <authorList>
            <consortium name="NISC Comparative Sequencing Program"/>
            <person name="Wegmann U."/>
            <person name="Louis P."/>
            <person name="Goesmann A."/>
            <person name="Henrissat B."/>
            <person name="Duncan S.H."/>
            <person name="Flint H.J."/>
        </authorList>
    </citation>
    <scope>NUCLEOTIDE SEQUENCE</scope>
    <source>
        <strain evidence="2">NBRC 108216</strain>
    </source>
</reference>
<proteinExistence type="predicted"/>
<evidence type="ECO:0000313" key="2">
    <source>
        <dbReference type="EMBL" id="GLQ19934.1"/>
    </source>
</evidence>
<dbReference type="Gene3D" id="2.40.160.20">
    <property type="match status" value="1"/>
</dbReference>
<dbReference type="Pfam" id="PF09411">
    <property type="entry name" value="PagL"/>
    <property type="match status" value="1"/>
</dbReference>
<sequence>MKHLLLSAAIVLGLSVPASAQIAELRAGVTEHDVQIFGLGSDKGKENSAAIHAEILFEEPEFLKRFLSPQPWVGGTLNLGGRTSYGGAGFLFRQTFGERFYGDWSTGLVIHDGVLETDLPPLFTDPNFPLQTLLTNPSALTPDQLRRAQVENAEYAFRLDNEIEFGSRVLFRNAFALGVRFNDTWAGEAFVEHLSHGKILSSGPNEGLDAYGFRLAYRFD</sequence>
<feature type="chain" id="PRO_5045439483" evidence="1">
    <location>
        <begin position="21"/>
        <end position="220"/>
    </location>
</feature>
<dbReference type="InterPro" id="IPR018550">
    <property type="entry name" value="Lipid-A_deacylase-rel"/>
</dbReference>
<name>A0ABQ5UZS8_9PROT</name>
<comment type="caution">
    <text evidence="2">The sequence shown here is derived from an EMBL/GenBank/DDBJ whole genome shotgun (WGS) entry which is preliminary data.</text>
</comment>
<keyword evidence="1" id="KW-0732">Signal</keyword>
<feature type="signal peptide" evidence="1">
    <location>
        <begin position="1"/>
        <end position="20"/>
    </location>
</feature>
<dbReference type="Proteomes" id="UP001161390">
    <property type="component" value="Unassembled WGS sequence"/>
</dbReference>
<keyword evidence="3" id="KW-1185">Reference proteome</keyword>
<evidence type="ECO:0000313" key="3">
    <source>
        <dbReference type="Proteomes" id="UP001161390"/>
    </source>
</evidence>
<dbReference type="EMBL" id="BSNJ01000002">
    <property type="protein sequence ID" value="GLQ19934.1"/>
    <property type="molecule type" value="Genomic_DNA"/>
</dbReference>
<organism evidence="2 3">
    <name type="scientific">Algimonas porphyrae</name>
    <dbReference type="NCBI Taxonomy" id="1128113"/>
    <lineage>
        <taxon>Bacteria</taxon>
        <taxon>Pseudomonadati</taxon>
        <taxon>Pseudomonadota</taxon>
        <taxon>Alphaproteobacteria</taxon>
        <taxon>Maricaulales</taxon>
        <taxon>Robiginitomaculaceae</taxon>
        <taxon>Algimonas</taxon>
    </lineage>
</organism>
<protein>
    <submittedName>
        <fullName evidence="2">Deacylase</fullName>
    </submittedName>
</protein>
<accession>A0ABQ5UZS8</accession>
<evidence type="ECO:0000256" key="1">
    <source>
        <dbReference type="SAM" id="SignalP"/>
    </source>
</evidence>
<dbReference type="RefSeq" id="WP_284370048.1">
    <property type="nucleotide sequence ID" value="NZ_BSNJ01000002.1"/>
</dbReference>
<gene>
    <name evidence="2" type="ORF">GCM10007854_08890</name>
</gene>